<dbReference type="EMBL" id="NKLP01000260">
    <property type="protein sequence ID" value="TDN28778.1"/>
    <property type="molecule type" value="Genomic_DNA"/>
</dbReference>
<reference evidence="2 3" key="1">
    <citation type="submission" date="2017-06" db="EMBL/GenBank/DDBJ databases">
        <authorList>
            <person name="Swanenburg J."/>
            <person name="Kort R."/>
        </authorList>
    </citation>
    <scope>NUCLEOTIDE SEQUENCE [LARGE SCALE GENOMIC DNA]</scope>
    <source>
        <strain evidence="2 3">RL05</strain>
    </source>
</reference>
<dbReference type="RefSeq" id="WP_133476779.1">
    <property type="nucleotide sequence ID" value="NZ_JBFEHH010000021.1"/>
</dbReference>
<dbReference type="Proteomes" id="UP000295195">
    <property type="component" value="Unassembled WGS sequence"/>
</dbReference>
<gene>
    <name evidence="2" type="ORF">CEE75_12390</name>
</gene>
<name>A0A4V6PQ47_9LACO</name>
<evidence type="ECO:0000256" key="1">
    <source>
        <dbReference type="SAM" id="MobiDB-lite"/>
    </source>
</evidence>
<evidence type="ECO:0000313" key="3">
    <source>
        <dbReference type="Proteomes" id="UP000295195"/>
    </source>
</evidence>
<protein>
    <submittedName>
        <fullName evidence="2">Uncharacterized protein</fullName>
    </submittedName>
</protein>
<sequence length="86" mass="10018">MLSKQVLFKHSEESNDHKALTSYGRKRREEEQTWFLLSRCPLCGSKDDCLTNSDGTEVICKHTLSAQQVGFHSWLHHLTKPRKVDY</sequence>
<proteinExistence type="predicted"/>
<comment type="caution">
    <text evidence="2">The sequence shown here is derived from an EMBL/GenBank/DDBJ whole genome shotgun (WGS) entry which is preliminary data.</text>
</comment>
<feature type="compositionally biased region" description="Basic and acidic residues" evidence="1">
    <location>
        <begin position="9"/>
        <end position="19"/>
    </location>
</feature>
<evidence type="ECO:0000313" key="2">
    <source>
        <dbReference type="EMBL" id="TDN28778.1"/>
    </source>
</evidence>
<feature type="region of interest" description="Disordered" evidence="1">
    <location>
        <begin position="1"/>
        <end position="27"/>
    </location>
</feature>
<dbReference type="AlphaFoldDB" id="A0A4V6PQ47"/>
<accession>A0A4V6PQ47</accession>
<organism evidence="2 3">
    <name type="scientific">Lactobacillus crispatus</name>
    <dbReference type="NCBI Taxonomy" id="47770"/>
    <lineage>
        <taxon>Bacteria</taxon>
        <taxon>Bacillati</taxon>
        <taxon>Bacillota</taxon>
        <taxon>Bacilli</taxon>
        <taxon>Lactobacillales</taxon>
        <taxon>Lactobacillaceae</taxon>
        <taxon>Lactobacillus</taxon>
    </lineage>
</organism>